<dbReference type="Proteomes" id="UP000663879">
    <property type="component" value="Unassembled WGS sequence"/>
</dbReference>
<evidence type="ECO:0000259" key="15">
    <source>
        <dbReference type="PROSITE" id="PS51194"/>
    </source>
</evidence>
<proteinExistence type="predicted"/>
<feature type="region of interest" description="Disordered" evidence="13">
    <location>
        <begin position="945"/>
        <end position="969"/>
    </location>
</feature>
<dbReference type="SUPFAM" id="SSF158702">
    <property type="entry name" value="Sec63 N-terminal domain-like"/>
    <property type="match status" value="1"/>
</dbReference>
<feature type="domain" description="Helicase ATP-binding" evidence="14">
    <location>
        <begin position="43"/>
        <end position="218"/>
    </location>
</feature>
<organism evidence="16 17">
    <name type="scientific">Brachionus calyciflorus</name>
    <dbReference type="NCBI Taxonomy" id="104777"/>
    <lineage>
        <taxon>Eukaryota</taxon>
        <taxon>Metazoa</taxon>
        <taxon>Spiralia</taxon>
        <taxon>Gnathifera</taxon>
        <taxon>Rotifera</taxon>
        <taxon>Eurotatoria</taxon>
        <taxon>Monogononta</taxon>
        <taxon>Pseudotrocha</taxon>
        <taxon>Ploima</taxon>
        <taxon>Brachionidae</taxon>
        <taxon>Brachionus</taxon>
    </lineage>
</organism>
<dbReference type="InterPro" id="IPR043502">
    <property type="entry name" value="DNA/RNA_pol_sf"/>
</dbReference>
<keyword evidence="17" id="KW-1185">Reference proteome</keyword>
<dbReference type="InterPro" id="IPR002298">
    <property type="entry name" value="DNA_polymerase_A"/>
</dbReference>
<dbReference type="InterPro" id="IPR027417">
    <property type="entry name" value="P-loop_NTPase"/>
</dbReference>
<reference evidence="16" key="1">
    <citation type="submission" date="2021-02" db="EMBL/GenBank/DDBJ databases">
        <authorList>
            <person name="Nowell W R."/>
        </authorList>
    </citation>
    <scope>NUCLEOTIDE SEQUENCE</scope>
    <source>
        <strain evidence="16">Ploen Becks lab</strain>
    </source>
</reference>
<evidence type="ECO:0000256" key="9">
    <source>
        <dbReference type="ARBA" id="ARBA00023204"/>
    </source>
</evidence>
<evidence type="ECO:0000256" key="3">
    <source>
        <dbReference type="ARBA" id="ARBA00022679"/>
    </source>
</evidence>
<comment type="subcellular location">
    <subcellularLocation>
        <location evidence="1">Nucleus</location>
    </subcellularLocation>
</comment>
<dbReference type="Pfam" id="PF00476">
    <property type="entry name" value="DNA_pol_A"/>
    <property type="match status" value="1"/>
</dbReference>
<keyword evidence="6" id="KW-0227">DNA damage</keyword>
<dbReference type="Gene3D" id="1.20.1060.10">
    <property type="entry name" value="Taq DNA Polymerase, Chain T, domain 4"/>
    <property type="match status" value="1"/>
</dbReference>
<dbReference type="Pfam" id="PF20470">
    <property type="entry name" value="HTH_61"/>
    <property type="match status" value="1"/>
</dbReference>
<dbReference type="PANTHER" id="PTHR10133:SF62">
    <property type="entry name" value="DNA POLYMERASE THETA"/>
    <property type="match status" value="1"/>
</dbReference>
<keyword evidence="4" id="KW-0548">Nucleotidyltransferase</keyword>
<evidence type="ECO:0000256" key="2">
    <source>
        <dbReference type="ARBA" id="ARBA00012417"/>
    </source>
</evidence>
<dbReference type="Gene3D" id="3.30.70.370">
    <property type="match status" value="1"/>
</dbReference>
<evidence type="ECO:0000256" key="13">
    <source>
        <dbReference type="SAM" id="MobiDB-lite"/>
    </source>
</evidence>
<dbReference type="SMART" id="SM00482">
    <property type="entry name" value="POLAc"/>
    <property type="match status" value="1"/>
</dbReference>
<dbReference type="InterPro" id="IPR036397">
    <property type="entry name" value="RNaseH_sf"/>
</dbReference>
<evidence type="ECO:0000256" key="11">
    <source>
        <dbReference type="ARBA" id="ARBA00049244"/>
    </source>
</evidence>
<dbReference type="SMART" id="SM00487">
    <property type="entry name" value="DEXDc"/>
    <property type="match status" value="1"/>
</dbReference>
<dbReference type="GO" id="GO:0005524">
    <property type="term" value="F:ATP binding"/>
    <property type="evidence" value="ECO:0007669"/>
    <property type="project" value="UniProtKB-KW"/>
</dbReference>
<dbReference type="Gene3D" id="1.10.150.20">
    <property type="entry name" value="5' to 3' exonuclease, C-terminal subdomain"/>
    <property type="match status" value="1"/>
</dbReference>
<dbReference type="InterPro" id="IPR048960">
    <property type="entry name" value="POLQ-like_helical"/>
</dbReference>
<keyword evidence="12" id="KW-0175">Coiled coil</keyword>
<dbReference type="SUPFAM" id="SSF52540">
    <property type="entry name" value="P-loop containing nucleoside triphosphate hydrolases"/>
    <property type="match status" value="1"/>
</dbReference>
<name>A0A813YG40_9BILA</name>
<dbReference type="Gene3D" id="1.10.3380.20">
    <property type="match status" value="1"/>
</dbReference>
<feature type="coiled-coil region" evidence="12">
    <location>
        <begin position="1023"/>
        <end position="1050"/>
    </location>
</feature>
<dbReference type="GO" id="GO:0006261">
    <property type="term" value="P:DNA-templated DNA replication"/>
    <property type="evidence" value="ECO:0007669"/>
    <property type="project" value="InterPro"/>
</dbReference>
<keyword evidence="8" id="KW-0239">DNA-directed DNA polymerase</keyword>
<evidence type="ECO:0000259" key="14">
    <source>
        <dbReference type="PROSITE" id="PS51192"/>
    </source>
</evidence>
<keyword evidence="7" id="KW-0067">ATP-binding</keyword>
<evidence type="ECO:0000256" key="12">
    <source>
        <dbReference type="SAM" id="Coils"/>
    </source>
</evidence>
<dbReference type="InterPro" id="IPR019760">
    <property type="entry name" value="DNA-dir_DNA_pol_A_CS"/>
</dbReference>
<dbReference type="GO" id="GO:0097681">
    <property type="term" value="P:double-strand break repair via alternative nonhomologous end joining"/>
    <property type="evidence" value="ECO:0007669"/>
    <property type="project" value="TreeGrafter"/>
</dbReference>
<gene>
    <name evidence="16" type="ORF">OXX778_LOCUS10560</name>
</gene>
<dbReference type="EMBL" id="CAJNOC010001688">
    <property type="protein sequence ID" value="CAF0883929.1"/>
    <property type="molecule type" value="Genomic_DNA"/>
</dbReference>
<dbReference type="Gene3D" id="3.40.50.300">
    <property type="entry name" value="P-loop containing nucleotide triphosphate hydrolases"/>
    <property type="match status" value="2"/>
</dbReference>
<keyword evidence="9" id="KW-0234">DNA repair</keyword>
<dbReference type="InterPro" id="IPR001650">
    <property type="entry name" value="Helicase_C-like"/>
</dbReference>
<dbReference type="InterPro" id="IPR046931">
    <property type="entry name" value="HTH_61"/>
</dbReference>
<protein>
    <recommendedName>
        <fullName evidence="2">DNA-directed DNA polymerase</fullName>
        <ecNumber evidence="2">2.7.7.7</ecNumber>
    </recommendedName>
</protein>
<dbReference type="GO" id="GO:0003887">
    <property type="term" value="F:DNA-directed DNA polymerase activity"/>
    <property type="evidence" value="ECO:0007669"/>
    <property type="project" value="UniProtKB-KW"/>
</dbReference>
<evidence type="ECO:0000313" key="16">
    <source>
        <dbReference type="EMBL" id="CAF0883929.1"/>
    </source>
</evidence>
<evidence type="ECO:0000256" key="7">
    <source>
        <dbReference type="ARBA" id="ARBA00022840"/>
    </source>
</evidence>
<dbReference type="Gene3D" id="3.30.420.10">
    <property type="entry name" value="Ribonuclease H-like superfamily/Ribonuclease H"/>
    <property type="match status" value="1"/>
</dbReference>
<dbReference type="InterPro" id="IPR011545">
    <property type="entry name" value="DEAD/DEAH_box_helicase_dom"/>
</dbReference>
<keyword evidence="5" id="KW-0547">Nucleotide-binding</keyword>
<dbReference type="CDD" id="cd08638">
    <property type="entry name" value="DNA_pol_A_theta"/>
    <property type="match status" value="1"/>
</dbReference>
<dbReference type="PROSITE" id="PS00447">
    <property type="entry name" value="DNA_POLYMERASE_A"/>
    <property type="match status" value="1"/>
</dbReference>
<dbReference type="Pfam" id="PF21099">
    <property type="entry name" value="POLQ_helical"/>
    <property type="match status" value="1"/>
</dbReference>
<evidence type="ECO:0000313" key="17">
    <source>
        <dbReference type="Proteomes" id="UP000663879"/>
    </source>
</evidence>
<evidence type="ECO:0000256" key="4">
    <source>
        <dbReference type="ARBA" id="ARBA00022695"/>
    </source>
</evidence>
<feature type="domain" description="Helicase C-terminal" evidence="15">
    <location>
        <begin position="257"/>
        <end position="449"/>
    </location>
</feature>
<accession>A0A813YG40</accession>
<dbReference type="OrthoDB" id="2320933at2759"/>
<dbReference type="InterPro" id="IPR001098">
    <property type="entry name" value="DNA-dir_DNA_pol_A_palm_dom"/>
</dbReference>
<keyword evidence="3" id="KW-0808">Transferase</keyword>
<dbReference type="SUPFAM" id="SSF56672">
    <property type="entry name" value="DNA/RNA polymerases"/>
    <property type="match status" value="1"/>
</dbReference>
<dbReference type="CDD" id="cd18795">
    <property type="entry name" value="SF2_C_Ski2"/>
    <property type="match status" value="1"/>
</dbReference>
<evidence type="ECO:0000256" key="1">
    <source>
        <dbReference type="ARBA" id="ARBA00004123"/>
    </source>
</evidence>
<sequence>MTLSNKLEEILKKWKFPQTIIENYKSIGIKEIFDWQAECLSSKKVSDERGNLVYSAPTSAGKTLVAELLMLKNVLDLRRKAIVILPFVSLAKEKLNHLQFILSESYLKADGFIGSTSPSGGFSTVDIAVCTIEKANSLLNRLIDDDQIFEIGVIVIDELHMVNDTGRGYLLELILSKIKYLCLKSGNKSRIQLIGMSATLPNLKVVADWLDASLYQTDYRPIKLIESIKFEDKIYDKDNQLISTLNIDKRIENDTDLLVQLVYETIVNKLGVLVFSPTKSRCETLAENIARGIYYLEKNHNEKLTFLNKEKIIECLNELKNTPAGLDPQLGKTIRYGIAFHHAGLTVEEREIVENYFRDGYLLVIVCTSTLSSGINFPARRVIIRTPVFNGRPIDIMSYKQMSGRAGRKGKDTLGESILMCANLNEKKIAENLLNSEIPELVTSEAQKELSSSIKRALLETIVSGVASRKKEIIDYVKCFLSHSLVDDLGYEKYLKWLNSNQFLDIVSSNSDDENYKSTQLGYAVVGSAMSPDEGLVIFSELQKAMQCFVLENELHIIYQITPINISDYWIHSSTSVDWNFYFTLMQNFSPDVKRVSDLVGVRQSFVLKMIKGCSMSSCDQRQLRIHLRFFTSLILNDLVNEVPFATILNKYGCQKGFLQSLQQSSSTYASMITVFCNRLGWFNLEILVNQFHSRLMFGVQRQLLDLIRIKLLNSNRARLFYNAGCTTVASIAMCDLKKIEKILRSGISFIGKRGHTNPNEQQINNSELVIWHDGKGYTYWEASAIIYQEANDLLRADLENLGVKISTEKSELNSELNKTQNLKEKSIFQFNETIDSILQSQNKSVNEKEIVKTEIQNSPLKEEIFKQEKESDINQISEYKTKQELIETGIQKIDLNSDFKSTQIDTENLNTQSNPAYKSFFDDQCILEVAEKFEKNIQMTPKSFKKPLKPVSQKHATPKSKLEEAPKNSNLNTTIVSEDVLLMCDIFEKNLSAKKPQKSIKKEPSENLKKSLNFSFGDTTLKNILNSSIDELNQEEKNFEHDLSQIKEEIVSMLKKLDYSNQIKTNVIDDINILETFANSIKPKTVVSISLACQEKSDNKENISQDFFEFKDSNCENLLRIYGIFICLGNERQKNVNFILFKKDGKFMPSLKKILERDDIVKIVFYSKKHFKIFNKAFEMSIKSPCYDPIIASWLLNQELISIYQIKQKYCPNLNLLIDSNFKNKKNCFGCSNNKNSNDEEFLSVQGAFLECLIGINCFEKIKLQLQLQNVWIYFAKIESEIVLLSSQIELIGFGLDLDNLEMIKAVLIKKKKEIEDKVFGLTGKMINLNSTDDVSYLLYNVLKLNPDSNERKNSNSRLKSHSTSKNVLKKLTSQHEVPGLVILWRKIQHSLSNSIFPIEKTKEFIQIIEMYRIFPTIDLYTATGRMNFYNPCLQNIPRDFEIESDRSNESLNIKLNELTNDVLSSEGLSDEEASFFLNKLDDETEPVKSKNSVSIRGSFIPCKGRILLSADYCQLELRIITNLCQDAHLINIFNDTRYDVFNLLASKWLNVSIEEIDEEKRQNVKKVIYGIIYGISAKTLSTFLNQDENEASNFIESFQSTFPGLKKFIKTQVENCRLKGYVETIRKRRRLLPNISSMEMKQKAQAERQAINTIIQGSASDIVKSAMVKIDKILKKKYSITINDRFDRNSGGAFMVMQLHDELIYEVNEQYLDDVKLIIKDCMENCMDLPVKMKAKIRAGLSWGSLDVI</sequence>
<dbReference type="EC" id="2.7.7.7" evidence="2"/>
<dbReference type="FunFam" id="3.40.50.300:FF:000813">
    <property type="entry name" value="helicase POLQ-like isoform X1"/>
    <property type="match status" value="1"/>
</dbReference>
<evidence type="ECO:0000256" key="6">
    <source>
        <dbReference type="ARBA" id="ARBA00022763"/>
    </source>
</evidence>
<dbReference type="Pfam" id="PF00271">
    <property type="entry name" value="Helicase_C"/>
    <property type="match status" value="1"/>
</dbReference>
<dbReference type="FunFam" id="1.10.150.20:FF:000070">
    <property type="entry name" value="DNA polymerase I, putative"/>
    <property type="match status" value="1"/>
</dbReference>
<dbReference type="Pfam" id="PF00270">
    <property type="entry name" value="DEAD"/>
    <property type="match status" value="1"/>
</dbReference>
<dbReference type="SMART" id="SM00490">
    <property type="entry name" value="HELICc"/>
    <property type="match status" value="1"/>
</dbReference>
<dbReference type="PANTHER" id="PTHR10133">
    <property type="entry name" value="DNA POLYMERASE I"/>
    <property type="match status" value="1"/>
</dbReference>
<dbReference type="GO" id="GO:0005634">
    <property type="term" value="C:nucleus"/>
    <property type="evidence" value="ECO:0007669"/>
    <property type="project" value="UniProtKB-SubCell"/>
</dbReference>
<evidence type="ECO:0000256" key="8">
    <source>
        <dbReference type="ARBA" id="ARBA00022932"/>
    </source>
</evidence>
<evidence type="ECO:0000256" key="5">
    <source>
        <dbReference type="ARBA" id="ARBA00022741"/>
    </source>
</evidence>
<dbReference type="CDD" id="cd18026">
    <property type="entry name" value="DEXHc_POLQ-like"/>
    <property type="match status" value="1"/>
</dbReference>
<keyword evidence="10" id="KW-0539">Nucleus</keyword>
<comment type="catalytic activity">
    <reaction evidence="11">
        <text>DNA(n) + a 2'-deoxyribonucleoside 5'-triphosphate = DNA(n+1) + diphosphate</text>
        <dbReference type="Rhea" id="RHEA:22508"/>
        <dbReference type="Rhea" id="RHEA-COMP:17339"/>
        <dbReference type="Rhea" id="RHEA-COMP:17340"/>
        <dbReference type="ChEBI" id="CHEBI:33019"/>
        <dbReference type="ChEBI" id="CHEBI:61560"/>
        <dbReference type="ChEBI" id="CHEBI:173112"/>
        <dbReference type="EC" id="2.7.7.7"/>
    </reaction>
</comment>
<comment type="caution">
    <text evidence="16">The sequence shown here is derived from an EMBL/GenBank/DDBJ whole genome shotgun (WGS) entry which is preliminary data.</text>
</comment>
<dbReference type="PROSITE" id="PS51192">
    <property type="entry name" value="HELICASE_ATP_BIND_1"/>
    <property type="match status" value="1"/>
</dbReference>
<dbReference type="InterPro" id="IPR014001">
    <property type="entry name" value="Helicase_ATP-bd"/>
</dbReference>
<dbReference type="GO" id="GO:0003677">
    <property type="term" value="F:DNA binding"/>
    <property type="evidence" value="ECO:0007669"/>
    <property type="project" value="InterPro"/>
</dbReference>
<dbReference type="PROSITE" id="PS51194">
    <property type="entry name" value="HELICASE_CTER"/>
    <property type="match status" value="1"/>
</dbReference>
<evidence type="ECO:0000256" key="10">
    <source>
        <dbReference type="ARBA" id="ARBA00023242"/>
    </source>
</evidence>